<protein>
    <submittedName>
        <fullName evidence="2">Uncharacterized protein</fullName>
    </submittedName>
</protein>
<gene>
    <name evidence="2" type="ORF">QBC36DRAFT_87453</name>
</gene>
<dbReference type="EMBL" id="MU866124">
    <property type="protein sequence ID" value="KAK4179078.1"/>
    <property type="molecule type" value="Genomic_DNA"/>
</dbReference>
<keyword evidence="3" id="KW-1185">Reference proteome</keyword>
<name>A0AAN7A9H9_9PEZI</name>
<proteinExistence type="predicted"/>
<evidence type="ECO:0000313" key="3">
    <source>
        <dbReference type="Proteomes" id="UP001302321"/>
    </source>
</evidence>
<evidence type="ECO:0000256" key="1">
    <source>
        <dbReference type="SAM" id="MobiDB-lite"/>
    </source>
</evidence>
<dbReference type="Proteomes" id="UP001302321">
    <property type="component" value="Unassembled WGS sequence"/>
</dbReference>
<reference evidence="2" key="1">
    <citation type="journal article" date="2023" name="Mol. Phylogenet. Evol.">
        <title>Genome-scale phylogeny and comparative genomics of the fungal order Sordariales.</title>
        <authorList>
            <person name="Hensen N."/>
            <person name="Bonometti L."/>
            <person name="Westerberg I."/>
            <person name="Brannstrom I.O."/>
            <person name="Guillou S."/>
            <person name="Cros-Aarteil S."/>
            <person name="Calhoun S."/>
            <person name="Haridas S."/>
            <person name="Kuo A."/>
            <person name="Mondo S."/>
            <person name="Pangilinan J."/>
            <person name="Riley R."/>
            <person name="LaButti K."/>
            <person name="Andreopoulos B."/>
            <person name="Lipzen A."/>
            <person name="Chen C."/>
            <person name="Yan M."/>
            <person name="Daum C."/>
            <person name="Ng V."/>
            <person name="Clum A."/>
            <person name="Steindorff A."/>
            <person name="Ohm R.A."/>
            <person name="Martin F."/>
            <person name="Silar P."/>
            <person name="Natvig D.O."/>
            <person name="Lalanne C."/>
            <person name="Gautier V."/>
            <person name="Ament-Velasquez S.L."/>
            <person name="Kruys A."/>
            <person name="Hutchinson M.I."/>
            <person name="Powell A.J."/>
            <person name="Barry K."/>
            <person name="Miller A.N."/>
            <person name="Grigoriev I.V."/>
            <person name="Debuchy R."/>
            <person name="Gladieux P."/>
            <person name="Hiltunen Thoren M."/>
            <person name="Johannesson H."/>
        </authorList>
    </citation>
    <scope>NUCLEOTIDE SEQUENCE</scope>
    <source>
        <strain evidence="2">CBS 892.96</strain>
    </source>
</reference>
<feature type="region of interest" description="Disordered" evidence="1">
    <location>
        <begin position="44"/>
        <end position="73"/>
    </location>
</feature>
<comment type="caution">
    <text evidence="2">The sequence shown here is derived from an EMBL/GenBank/DDBJ whole genome shotgun (WGS) entry which is preliminary data.</text>
</comment>
<dbReference type="AlphaFoldDB" id="A0AAN7A9H9"/>
<accession>A0AAN7A9H9</accession>
<organism evidence="2 3">
    <name type="scientific">Triangularia setosa</name>
    <dbReference type="NCBI Taxonomy" id="2587417"/>
    <lineage>
        <taxon>Eukaryota</taxon>
        <taxon>Fungi</taxon>
        <taxon>Dikarya</taxon>
        <taxon>Ascomycota</taxon>
        <taxon>Pezizomycotina</taxon>
        <taxon>Sordariomycetes</taxon>
        <taxon>Sordariomycetidae</taxon>
        <taxon>Sordariales</taxon>
        <taxon>Podosporaceae</taxon>
        <taxon>Triangularia</taxon>
    </lineage>
</organism>
<evidence type="ECO:0000313" key="2">
    <source>
        <dbReference type="EMBL" id="KAK4179078.1"/>
    </source>
</evidence>
<feature type="compositionally biased region" description="Basic and acidic residues" evidence="1">
    <location>
        <begin position="46"/>
        <end position="66"/>
    </location>
</feature>
<reference evidence="2" key="2">
    <citation type="submission" date="2023-05" db="EMBL/GenBank/DDBJ databases">
        <authorList>
            <consortium name="Lawrence Berkeley National Laboratory"/>
            <person name="Steindorff A."/>
            <person name="Hensen N."/>
            <person name="Bonometti L."/>
            <person name="Westerberg I."/>
            <person name="Brannstrom I.O."/>
            <person name="Guillou S."/>
            <person name="Cros-Aarteil S."/>
            <person name="Calhoun S."/>
            <person name="Haridas S."/>
            <person name="Kuo A."/>
            <person name="Mondo S."/>
            <person name="Pangilinan J."/>
            <person name="Riley R."/>
            <person name="Labutti K."/>
            <person name="Andreopoulos B."/>
            <person name="Lipzen A."/>
            <person name="Chen C."/>
            <person name="Yanf M."/>
            <person name="Daum C."/>
            <person name="Ng V."/>
            <person name="Clum A."/>
            <person name="Ohm R."/>
            <person name="Martin F."/>
            <person name="Silar P."/>
            <person name="Natvig D."/>
            <person name="Lalanne C."/>
            <person name="Gautier V."/>
            <person name="Ament-Velasquez S.L."/>
            <person name="Kruys A."/>
            <person name="Hutchinson M.I."/>
            <person name="Powell A.J."/>
            <person name="Barry K."/>
            <person name="Miller A.N."/>
            <person name="Grigoriev I.V."/>
            <person name="Debuchy R."/>
            <person name="Gladieux P."/>
            <person name="Thoren M.H."/>
            <person name="Johannesson H."/>
        </authorList>
    </citation>
    <scope>NUCLEOTIDE SEQUENCE</scope>
    <source>
        <strain evidence="2">CBS 892.96</strain>
    </source>
</reference>
<sequence>MAFPPRKVLIVVTIAALTRQICPTNVYNLFFLALRLPTPNNPCRTIKADSQRDNQPSKRPQVEEAKSGISIGTPRATTSLRLSCLV</sequence>